<organism evidence="9 10">
    <name type="scientific">Planktothrix agardhii (strain NIVA-CYA 126/8)</name>
    <dbReference type="NCBI Taxonomy" id="388467"/>
    <lineage>
        <taxon>Bacteria</taxon>
        <taxon>Bacillati</taxon>
        <taxon>Cyanobacteriota</taxon>
        <taxon>Cyanophyceae</taxon>
        <taxon>Oscillatoriophycideae</taxon>
        <taxon>Oscillatoriales</taxon>
        <taxon>Microcoleaceae</taxon>
        <taxon>Planktothrix</taxon>
    </lineage>
</organism>
<reference evidence="9 10" key="1">
    <citation type="journal article" date="2014" name="Appl. Environ. Microbiol.">
        <title>Elucidation of insertion elements encoded on plasmids and in vitro construction of shuttle vectors from the toxic cyanobacterium Planktothrix.</title>
        <authorList>
            <person name="Christiansen G."/>
            <person name="Goesmann A."/>
            <person name="Kurmayer R."/>
        </authorList>
    </citation>
    <scope>NUCLEOTIDE SEQUENCE [LARGE SCALE GENOMIC DNA]</scope>
    <source>
        <strain evidence="9 10">NIVA-CYA 126/8</strain>
    </source>
</reference>
<feature type="transmembrane region" description="Helical" evidence="8">
    <location>
        <begin position="7"/>
        <end position="26"/>
    </location>
</feature>
<feature type="transmembrane region" description="Helical" evidence="8">
    <location>
        <begin position="32"/>
        <end position="48"/>
    </location>
</feature>
<comment type="similarity">
    <text evidence="2">Belongs to the MreD family.</text>
</comment>
<sequence>MFFQLYQVLNLMITIISLMVCIWLSLVRIPGLELFGITPNWVLIWLVTWSIKRSFLQAMVGGLCCGLILDGLTVSSPSHIISLVIVSLLTVVMYKRIIKKIQEDFISVAVIVFGMAILVEAIRGFQLNSFGYSALDELFRHQQRVALSTAILSSLWAPVIYLPLNRWWAFLETSNQLKS</sequence>
<evidence type="ECO:0000256" key="8">
    <source>
        <dbReference type="SAM" id="Phobius"/>
    </source>
</evidence>
<dbReference type="InterPro" id="IPR007227">
    <property type="entry name" value="Cell_shape_determining_MreD"/>
</dbReference>
<proteinExistence type="inferred from homology"/>
<evidence type="ECO:0000313" key="9">
    <source>
        <dbReference type="EMBL" id="KEI66936.1"/>
    </source>
</evidence>
<keyword evidence="5" id="KW-0133">Cell shape</keyword>
<dbReference type="STRING" id="388467.A19Y_1963"/>
<evidence type="ECO:0000256" key="6">
    <source>
        <dbReference type="ARBA" id="ARBA00022989"/>
    </source>
</evidence>
<dbReference type="GO" id="GO:0008360">
    <property type="term" value="P:regulation of cell shape"/>
    <property type="evidence" value="ECO:0007669"/>
    <property type="project" value="UniProtKB-KW"/>
</dbReference>
<keyword evidence="4 8" id="KW-0812">Transmembrane</keyword>
<dbReference type="EMBL" id="CM002803">
    <property type="protein sequence ID" value="KEI66936.1"/>
    <property type="molecule type" value="Genomic_DNA"/>
</dbReference>
<evidence type="ECO:0000256" key="1">
    <source>
        <dbReference type="ARBA" id="ARBA00004651"/>
    </source>
</evidence>
<dbReference type="GeneID" id="77289526"/>
<comment type="subcellular location">
    <subcellularLocation>
        <location evidence="1">Cell membrane</location>
        <topology evidence="1">Multi-pass membrane protein</topology>
    </subcellularLocation>
</comment>
<evidence type="ECO:0000256" key="3">
    <source>
        <dbReference type="ARBA" id="ARBA00022475"/>
    </source>
</evidence>
<evidence type="ECO:0000313" key="10">
    <source>
        <dbReference type="Proteomes" id="UP000027395"/>
    </source>
</evidence>
<evidence type="ECO:0000256" key="5">
    <source>
        <dbReference type="ARBA" id="ARBA00022960"/>
    </source>
</evidence>
<dbReference type="eggNOG" id="COG2891">
    <property type="taxonomic scope" value="Bacteria"/>
</dbReference>
<dbReference type="GO" id="GO:0005886">
    <property type="term" value="C:plasma membrane"/>
    <property type="evidence" value="ECO:0007669"/>
    <property type="project" value="UniProtKB-SubCell"/>
</dbReference>
<keyword evidence="10" id="KW-1185">Reference proteome</keyword>
<protein>
    <submittedName>
        <fullName evidence="9">Uncharacterized protein</fullName>
    </submittedName>
</protein>
<name>A0A073CFN7_PLAA1</name>
<evidence type="ECO:0000256" key="4">
    <source>
        <dbReference type="ARBA" id="ARBA00022692"/>
    </source>
</evidence>
<dbReference type="RefSeq" id="WP_042153926.1">
    <property type="nucleotide sequence ID" value="NZ_CM002803.1"/>
</dbReference>
<dbReference type="Proteomes" id="UP000027395">
    <property type="component" value="Chromosome"/>
</dbReference>
<evidence type="ECO:0000256" key="7">
    <source>
        <dbReference type="ARBA" id="ARBA00023136"/>
    </source>
</evidence>
<dbReference type="HOGENOM" id="CLU_105759_0_0_3"/>
<feature type="transmembrane region" description="Helical" evidence="8">
    <location>
        <begin position="105"/>
        <end position="125"/>
    </location>
</feature>
<gene>
    <name evidence="9" type="ORF">A19Y_1963</name>
</gene>
<feature type="transmembrane region" description="Helical" evidence="8">
    <location>
        <begin position="80"/>
        <end position="98"/>
    </location>
</feature>
<keyword evidence="3" id="KW-1003">Cell membrane</keyword>
<dbReference type="NCBIfam" id="TIGR03426">
    <property type="entry name" value="shape_MreD"/>
    <property type="match status" value="1"/>
</dbReference>
<evidence type="ECO:0000256" key="2">
    <source>
        <dbReference type="ARBA" id="ARBA00007776"/>
    </source>
</evidence>
<accession>A0A073CFN7</accession>
<keyword evidence="6 8" id="KW-1133">Transmembrane helix</keyword>
<dbReference type="PATRIC" id="fig|388467.6.peg.1906"/>
<keyword evidence="7 8" id="KW-0472">Membrane</keyword>
<dbReference type="AlphaFoldDB" id="A0A073CFN7"/>
<feature type="transmembrane region" description="Helical" evidence="8">
    <location>
        <begin position="145"/>
        <end position="164"/>
    </location>
</feature>